<evidence type="ECO:0000313" key="6">
    <source>
        <dbReference type="Proteomes" id="UP000812270"/>
    </source>
</evidence>
<evidence type="ECO:0000313" key="5">
    <source>
        <dbReference type="EMBL" id="MBV4357257.1"/>
    </source>
</evidence>
<evidence type="ECO:0000259" key="4">
    <source>
        <dbReference type="PROSITE" id="PS01124"/>
    </source>
</evidence>
<keyword evidence="3" id="KW-0804">Transcription</keyword>
<keyword evidence="1" id="KW-0805">Transcription regulation</keyword>
<dbReference type="InterPro" id="IPR018060">
    <property type="entry name" value="HTH_AraC"/>
</dbReference>
<dbReference type="GO" id="GO:0043565">
    <property type="term" value="F:sequence-specific DNA binding"/>
    <property type="evidence" value="ECO:0007669"/>
    <property type="project" value="InterPro"/>
</dbReference>
<comment type="caution">
    <text evidence="5">The sequence shown here is derived from an EMBL/GenBank/DDBJ whole genome shotgun (WGS) entry which is preliminary data.</text>
</comment>
<dbReference type="EMBL" id="JAHSPG010000004">
    <property type="protein sequence ID" value="MBV4357257.1"/>
    <property type="molecule type" value="Genomic_DNA"/>
</dbReference>
<dbReference type="PROSITE" id="PS00041">
    <property type="entry name" value="HTH_ARAC_FAMILY_1"/>
    <property type="match status" value="1"/>
</dbReference>
<dbReference type="GO" id="GO:0003700">
    <property type="term" value="F:DNA-binding transcription factor activity"/>
    <property type="evidence" value="ECO:0007669"/>
    <property type="project" value="InterPro"/>
</dbReference>
<name>A0A9E2W804_9BACT</name>
<protein>
    <submittedName>
        <fullName evidence="5">AraC family transcriptional regulator</fullName>
    </submittedName>
</protein>
<sequence length="292" mass="34164">MRPSLRKISINPLSSFSVRIDREEKLNSNWHYHPELELLLIKNASGTSIIADKVEHFNSTYLVLLGPNLPHTFLFEQKGLNKKSEAIVVHFYENFWGDAFLQLPEMKEIKQLLQTARSGLRLSNEVQREITPLLEKMPDASGLDRMLLLIKILKIAAQKKDYAIIASKGFVYDISDENDIRIKKVYEFTIQNYDREITINEVAELVNLTKESFCRFFKKIARKTYFQFLIEFRIGMACRMLVESNLSIKEIGYSCGYYNLSNFYHQFNKLMGISPLQYQRDYFNLVRESEVA</sequence>
<dbReference type="SMART" id="SM00342">
    <property type="entry name" value="HTH_ARAC"/>
    <property type="match status" value="1"/>
</dbReference>
<gene>
    <name evidence="5" type="ORF">KTO63_08880</name>
</gene>
<dbReference type="AlphaFoldDB" id="A0A9E2W804"/>
<keyword evidence="2" id="KW-0238">DNA-binding</keyword>
<dbReference type="PANTHER" id="PTHR43280">
    <property type="entry name" value="ARAC-FAMILY TRANSCRIPTIONAL REGULATOR"/>
    <property type="match status" value="1"/>
</dbReference>
<proteinExistence type="predicted"/>
<accession>A0A9E2W804</accession>
<organism evidence="5 6">
    <name type="scientific">Pinibacter aurantiacus</name>
    <dbReference type="NCBI Taxonomy" id="2851599"/>
    <lineage>
        <taxon>Bacteria</taxon>
        <taxon>Pseudomonadati</taxon>
        <taxon>Bacteroidota</taxon>
        <taxon>Chitinophagia</taxon>
        <taxon>Chitinophagales</taxon>
        <taxon>Chitinophagaceae</taxon>
        <taxon>Pinibacter</taxon>
    </lineage>
</organism>
<dbReference type="InterPro" id="IPR018062">
    <property type="entry name" value="HTH_AraC-typ_CS"/>
</dbReference>
<dbReference type="Proteomes" id="UP000812270">
    <property type="component" value="Unassembled WGS sequence"/>
</dbReference>
<dbReference type="PROSITE" id="PS01124">
    <property type="entry name" value="HTH_ARAC_FAMILY_2"/>
    <property type="match status" value="1"/>
</dbReference>
<dbReference type="PANTHER" id="PTHR43280:SF27">
    <property type="entry name" value="TRANSCRIPTIONAL REGULATOR MTLR"/>
    <property type="match status" value="1"/>
</dbReference>
<dbReference type="RefSeq" id="WP_217790902.1">
    <property type="nucleotide sequence ID" value="NZ_JAHSPG010000004.1"/>
</dbReference>
<feature type="domain" description="HTH araC/xylS-type" evidence="4">
    <location>
        <begin position="183"/>
        <end position="281"/>
    </location>
</feature>
<dbReference type="Pfam" id="PF12833">
    <property type="entry name" value="HTH_18"/>
    <property type="match status" value="1"/>
</dbReference>
<evidence type="ECO:0000256" key="3">
    <source>
        <dbReference type="ARBA" id="ARBA00023163"/>
    </source>
</evidence>
<reference evidence="5" key="1">
    <citation type="submission" date="2021-06" db="EMBL/GenBank/DDBJ databases">
        <authorList>
            <person name="Huq M.A."/>
        </authorList>
    </citation>
    <scope>NUCLEOTIDE SEQUENCE</scope>
    <source>
        <strain evidence="5">MAH-26</strain>
    </source>
</reference>
<evidence type="ECO:0000256" key="2">
    <source>
        <dbReference type="ARBA" id="ARBA00023125"/>
    </source>
</evidence>
<keyword evidence="6" id="KW-1185">Reference proteome</keyword>
<evidence type="ECO:0000256" key="1">
    <source>
        <dbReference type="ARBA" id="ARBA00023015"/>
    </source>
</evidence>